<proteinExistence type="predicted"/>
<sequence length="92" mass="10812">MLEKMAWRYLARRMEAHRKAGRHHEADHIRAALSTRPQKQCTLCCIMENTDWLAWASRFDPSFNEEKDEELYGSATSNAARFRDVVRRTGID</sequence>
<gene>
    <name evidence="1" type="ORF">SEA_MILDRED21_262</name>
</gene>
<organism evidence="1 2">
    <name type="scientific">Streptomyces phage Mildred21</name>
    <dbReference type="NCBI Taxonomy" id="2023959"/>
    <lineage>
        <taxon>Viruses</taxon>
        <taxon>Duplodnaviria</taxon>
        <taxon>Heunggongvirae</taxon>
        <taxon>Uroviricota</taxon>
        <taxon>Caudoviricetes</taxon>
        <taxon>Stanwilliamsviridae</taxon>
        <taxon>Boydwoodruffvirinae</taxon>
        <taxon>Samistivirus</taxon>
        <taxon>Samistivirus mildred21</taxon>
    </lineage>
</organism>
<name>A0A222YWP0_9CAUD</name>
<evidence type="ECO:0000313" key="1">
    <source>
        <dbReference type="EMBL" id="ASR75619.1"/>
    </source>
</evidence>
<dbReference type="OrthoDB" id="23176at10239"/>
<dbReference type="Proteomes" id="UP000223009">
    <property type="component" value="Segment"/>
</dbReference>
<keyword evidence="2" id="KW-1185">Reference proteome</keyword>
<dbReference type="EMBL" id="MF155946">
    <property type="protein sequence ID" value="ASR75619.1"/>
    <property type="molecule type" value="Genomic_DNA"/>
</dbReference>
<reference evidence="1 2" key="1">
    <citation type="submission" date="2017-05" db="EMBL/GenBank/DDBJ databases">
        <authorList>
            <person name="Chapman J."/>
            <person name="Chang C."/>
            <person name="Suresh T."/>
            <person name="Shishido T.C."/>
            <person name="Bindert I."/>
            <person name="Shaffer C.D."/>
            <person name="Weston-Hafer K.A."/>
            <person name="Russell D.A."/>
            <person name="Pope W.H."/>
            <person name="Jacobs-Sera D."/>
            <person name="Hendrix R.W."/>
            <person name="Hatfull G.F."/>
        </authorList>
    </citation>
    <scope>NUCLEOTIDE SEQUENCE [LARGE SCALE GENOMIC DNA]</scope>
</reference>
<protein>
    <submittedName>
        <fullName evidence="1">Uncharacterized protein</fullName>
    </submittedName>
</protein>
<accession>A0A222YWP0</accession>
<evidence type="ECO:0000313" key="2">
    <source>
        <dbReference type="Proteomes" id="UP000223009"/>
    </source>
</evidence>